<keyword evidence="4" id="KW-0479">Metal-binding</keyword>
<dbReference type="Pfam" id="PF05430">
    <property type="entry name" value="Methyltransf_30"/>
    <property type="match status" value="1"/>
</dbReference>
<dbReference type="GO" id="GO:0046872">
    <property type="term" value="F:metal ion binding"/>
    <property type="evidence" value="ECO:0007669"/>
    <property type="project" value="UniProtKB-KW"/>
</dbReference>
<dbReference type="NCBIfam" id="TIGR01212">
    <property type="entry name" value="TIGR01212 family radical SAM protein"/>
    <property type="match status" value="1"/>
</dbReference>
<dbReference type="SFLD" id="SFLDG01082">
    <property type="entry name" value="B12-binding_domain_containing"/>
    <property type="match status" value="1"/>
</dbReference>
<keyword evidence="2" id="KW-0004">4Fe-4S</keyword>
<accession>A0A1H0TZJ8</accession>
<dbReference type="CDD" id="cd02440">
    <property type="entry name" value="AdoMet_MTases"/>
    <property type="match status" value="1"/>
</dbReference>
<dbReference type="InterPro" id="IPR032432">
    <property type="entry name" value="Radical_SAM_C"/>
</dbReference>
<dbReference type="Gene3D" id="3.40.50.150">
    <property type="entry name" value="Vaccinia Virus protein VP39"/>
    <property type="match status" value="1"/>
</dbReference>
<evidence type="ECO:0000313" key="8">
    <source>
        <dbReference type="EMBL" id="SDP59324.1"/>
    </source>
</evidence>
<dbReference type="SFLD" id="SFLDS00029">
    <property type="entry name" value="Radical_SAM"/>
    <property type="match status" value="1"/>
</dbReference>
<reference evidence="8 9" key="1">
    <citation type="submission" date="2016-10" db="EMBL/GenBank/DDBJ databases">
        <authorList>
            <person name="de Groot N.N."/>
        </authorList>
    </citation>
    <scope>NUCLEOTIDE SEQUENCE [LARGE SCALE GENOMIC DNA]</scope>
    <source>
        <strain evidence="8 9">DSM 12130</strain>
    </source>
</reference>
<dbReference type="SMART" id="SM00729">
    <property type="entry name" value="Elp3"/>
    <property type="match status" value="1"/>
</dbReference>
<dbReference type="InterPro" id="IPR008471">
    <property type="entry name" value="MnmC-like_methylTransf"/>
</dbReference>
<evidence type="ECO:0000256" key="4">
    <source>
        <dbReference type="ARBA" id="ARBA00022723"/>
    </source>
</evidence>
<dbReference type="Pfam" id="PF16199">
    <property type="entry name" value="Radical_SAM_C"/>
    <property type="match status" value="1"/>
</dbReference>
<dbReference type="EMBL" id="FNJI01000027">
    <property type="protein sequence ID" value="SDP59324.1"/>
    <property type="molecule type" value="Genomic_DNA"/>
</dbReference>
<evidence type="ECO:0000313" key="9">
    <source>
        <dbReference type="Proteomes" id="UP000199073"/>
    </source>
</evidence>
<protein>
    <submittedName>
        <fullName evidence="8">Radical SAM protein, TIGR01212 family</fullName>
    </submittedName>
</protein>
<dbReference type="SUPFAM" id="SSF102114">
    <property type="entry name" value="Radical SAM enzymes"/>
    <property type="match status" value="1"/>
</dbReference>
<comment type="cofactor">
    <cofactor evidence="1">
        <name>[4Fe-4S] cluster</name>
        <dbReference type="ChEBI" id="CHEBI:49883"/>
    </cofactor>
</comment>
<keyword evidence="3" id="KW-0949">S-adenosyl-L-methionine</keyword>
<dbReference type="InterPro" id="IPR039661">
    <property type="entry name" value="ELP3"/>
</dbReference>
<dbReference type="Pfam" id="PF04055">
    <property type="entry name" value="Radical_SAM"/>
    <property type="match status" value="1"/>
</dbReference>
<dbReference type="InterPro" id="IPR006638">
    <property type="entry name" value="Elp3/MiaA/NifB-like_rSAM"/>
</dbReference>
<dbReference type="InterPro" id="IPR023404">
    <property type="entry name" value="rSAM_horseshoe"/>
</dbReference>
<keyword evidence="9" id="KW-1185">Reference proteome</keyword>
<feature type="domain" description="Radical SAM core" evidence="7">
    <location>
        <begin position="24"/>
        <end position="266"/>
    </location>
</feature>
<evidence type="ECO:0000256" key="3">
    <source>
        <dbReference type="ARBA" id="ARBA00022691"/>
    </source>
</evidence>
<dbReference type="STRING" id="91360.SAMN05660330_03315"/>
<keyword evidence="6" id="KW-0411">Iron-sulfur</keyword>
<gene>
    <name evidence="8" type="ORF">SAMN05660330_03315</name>
</gene>
<dbReference type="CDD" id="cd01335">
    <property type="entry name" value="Radical_SAM"/>
    <property type="match status" value="1"/>
</dbReference>
<evidence type="ECO:0000256" key="1">
    <source>
        <dbReference type="ARBA" id="ARBA00001966"/>
    </source>
</evidence>
<evidence type="ECO:0000256" key="5">
    <source>
        <dbReference type="ARBA" id="ARBA00023004"/>
    </source>
</evidence>
<proteinExistence type="predicted"/>
<dbReference type="PANTHER" id="PTHR11135">
    <property type="entry name" value="HISTONE ACETYLTRANSFERASE-RELATED"/>
    <property type="match status" value="1"/>
</dbReference>
<evidence type="ECO:0000259" key="7">
    <source>
        <dbReference type="PROSITE" id="PS51918"/>
    </source>
</evidence>
<dbReference type="SFLD" id="SFLDG01086">
    <property type="entry name" value="elongater_protein-like"/>
    <property type="match status" value="1"/>
</dbReference>
<organism evidence="8 9">
    <name type="scientific">Desulforhopalus singaporensis</name>
    <dbReference type="NCBI Taxonomy" id="91360"/>
    <lineage>
        <taxon>Bacteria</taxon>
        <taxon>Pseudomonadati</taxon>
        <taxon>Thermodesulfobacteriota</taxon>
        <taxon>Desulfobulbia</taxon>
        <taxon>Desulfobulbales</taxon>
        <taxon>Desulfocapsaceae</taxon>
        <taxon>Desulforhopalus</taxon>
    </lineage>
</organism>
<dbReference type="PANTHER" id="PTHR11135:SF1">
    <property type="entry name" value="PROTEIN YHCC"/>
    <property type="match status" value="1"/>
</dbReference>
<dbReference type="InterPro" id="IPR058240">
    <property type="entry name" value="rSAM_sf"/>
</dbReference>
<keyword evidence="5" id="KW-0408">Iron</keyword>
<name>A0A1H0TZJ8_9BACT</name>
<dbReference type="InterPro" id="IPR029063">
    <property type="entry name" value="SAM-dependent_MTases_sf"/>
</dbReference>
<dbReference type="OrthoDB" id="9801689at2"/>
<dbReference type="PROSITE" id="PS51918">
    <property type="entry name" value="RADICAL_SAM"/>
    <property type="match status" value="1"/>
</dbReference>
<sequence>MHRRHQAMSLKLDIFEYRDYLQKSYGEILYRVPIDAGLGCPHRRSDNKGGCTFCPEDGARAVQLGDAEQIEEQIEKGVRFAQRRYGATAFMAYLQAFTNTFSSVEQLEELVKKICSKHNFRAIAFGTRPDCLPDEVVDFLRTLNNRLDVWIELGVQSCHDKTLKRINRGHGWKESCEAIIKLHRADISVAAHLIIGLPGEGLEEYLQTVKKVAALPIDAIKLHNLHILEGTKLADEYRTSRFEVLSEHEYAEILLQLLPQIPEQIPIIRLTTDSPPSGLLAPQWSMSKGQFRKYLATQMRARTVAQGCALRDNSAASVRPPSTVQDRAVVTEDSSVTFYNKRVKEHYHTLAGARSEAENKFCTPSGLEEKLKRDQTVRILDICFGLGYNSLVSCELAIENSAALEITALELDRQVVERAAREIRMKNNLFDWNNCLDILCRDGRWQHRGCSIELLWGDARYTATRAGANFDYIWLDGFSTQKNSELWSVDFFRTLYPLLKSDGLLLTYCAAIPVRSGLMQAGFHVGETEPFGRERSGTIASPNQSLITRELPERDLHLINSVKGIPYRDPSGTRTNKEILRAREYEILRAKGAGAGKQ</sequence>
<dbReference type="GO" id="GO:0016645">
    <property type="term" value="F:oxidoreductase activity, acting on the CH-NH group of donors"/>
    <property type="evidence" value="ECO:0007669"/>
    <property type="project" value="InterPro"/>
</dbReference>
<dbReference type="AlphaFoldDB" id="A0A1H0TZJ8"/>
<dbReference type="Proteomes" id="UP000199073">
    <property type="component" value="Unassembled WGS sequence"/>
</dbReference>
<dbReference type="SUPFAM" id="SSF53335">
    <property type="entry name" value="S-adenosyl-L-methionine-dependent methyltransferases"/>
    <property type="match status" value="1"/>
</dbReference>
<dbReference type="Gene3D" id="3.80.30.20">
    <property type="entry name" value="tm_1862 like domain"/>
    <property type="match status" value="1"/>
</dbReference>
<dbReference type="GO" id="GO:0051539">
    <property type="term" value="F:4 iron, 4 sulfur cluster binding"/>
    <property type="evidence" value="ECO:0007669"/>
    <property type="project" value="UniProtKB-KW"/>
</dbReference>
<evidence type="ECO:0000256" key="2">
    <source>
        <dbReference type="ARBA" id="ARBA00022485"/>
    </source>
</evidence>
<dbReference type="SFLD" id="SFLDG01091">
    <property type="entry name" value="uncharacterized_CHP01210-like"/>
    <property type="match status" value="1"/>
</dbReference>
<dbReference type="InterPro" id="IPR005911">
    <property type="entry name" value="YhcC-like"/>
</dbReference>
<dbReference type="InterPro" id="IPR007197">
    <property type="entry name" value="rSAM"/>
</dbReference>
<evidence type="ECO:0000256" key="6">
    <source>
        <dbReference type="ARBA" id="ARBA00023014"/>
    </source>
</evidence>